<sequence>MSGQRARSAVPADHRSVHPLFPGLPWWGAVVLAFTVTAVGFAFDAGSGSRELGSVFSACYVLGCLLAVLAVRQAGLFTAVIQPPLLLFVTVPGAYFLFHGSEIHGLKDLAINCGYPLIERFPLMFFTSAAVLLIGMGRWYLGMSSRHATGTSAPAAKGAKGTTRDVSKGASAAAAAGGLVAALKTKVSGLLSAPAATDDGHGQDEEPPRRRRSSERPRRAAKPAAERTRSSRDAARGAAARKPAKRAATPSRSRHNRPPETEIIEPVVDRPRRSRSTPRTPESPEPRRRSRTQAPREAREPRETRDARKLPPRERRSSSYDRPERRTERSRRLDDYEPYEPLEPHTRNGSSSHHPISRVRYRGADEDDQRSEYRSRPRARRSWDADAWEYDV</sequence>
<keyword evidence="2" id="KW-0812">Transmembrane</keyword>
<feature type="compositionally biased region" description="Basic and acidic residues" evidence="1">
    <location>
        <begin position="294"/>
        <end position="335"/>
    </location>
</feature>
<name>A0A5Q5CL65_MYCSJ</name>
<evidence type="ECO:0000259" key="3">
    <source>
        <dbReference type="Pfam" id="PF20177"/>
    </source>
</evidence>
<dbReference type="EMBL" id="CP000580">
    <property type="protein sequence ID" value="ABO00106.1"/>
    <property type="molecule type" value="Genomic_DNA"/>
</dbReference>
<organism evidence="4">
    <name type="scientific">Mycobacterium sp. (strain JLS)</name>
    <dbReference type="NCBI Taxonomy" id="164757"/>
    <lineage>
        <taxon>Bacteria</taxon>
        <taxon>Bacillati</taxon>
        <taxon>Actinomycetota</taxon>
        <taxon>Actinomycetes</taxon>
        <taxon>Mycobacteriales</taxon>
        <taxon>Mycobacteriaceae</taxon>
        <taxon>Mycobacterium</taxon>
    </lineage>
</organism>
<reference evidence="4" key="1">
    <citation type="submission" date="2007-02" db="EMBL/GenBank/DDBJ databases">
        <title>Complete sequence of Mycobacterium sp. JLS.</title>
        <authorList>
            <consortium name="US DOE Joint Genome Institute"/>
            <person name="Copeland A."/>
            <person name="Lucas S."/>
            <person name="Lapidus A."/>
            <person name="Barry K."/>
            <person name="Detter J.C."/>
            <person name="Glavina del Rio T."/>
            <person name="Hammon N."/>
            <person name="Israni S."/>
            <person name="Dalin E."/>
            <person name="Tice H."/>
            <person name="Pitluck S."/>
            <person name="Chain P."/>
            <person name="Malfatti S."/>
            <person name="Shin M."/>
            <person name="Vergez L."/>
            <person name="Schmutz J."/>
            <person name="Larimer F."/>
            <person name="Land M."/>
            <person name="Hauser L."/>
            <person name="Kyrpides N."/>
            <person name="Mikhailova N."/>
            <person name="Miller C.D."/>
            <person name="Anderson A.J."/>
            <person name="Sims R.C."/>
            <person name="Richardson P."/>
        </authorList>
    </citation>
    <scope>NUCLEOTIDE SEQUENCE [LARGE SCALE GENOMIC DNA]</scope>
    <source>
        <strain evidence="4">JLS</strain>
    </source>
</reference>
<feature type="transmembrane region" description="Helical" evidence="2">
    <location>
        <begin position="55"/>
        <end position="75"/>
    </location>
</feature>
<gene>
    <name evidence="4" type="ordered locus">Mjls_4334</name>
</gene>
<feature type="compositionally biased region" description="Basic and acidic residues" evidence="1">
    <location>
        <begin position="198"/>
        <end position="235"/>
    </location>
</feature>
<feature type="compositionally biased region" description="Low complexity" evidence="1">
    <location>
        <begin position="236"/>
        <end position="251"/>
    </location>
</feature>
<proteinExistence type="predicted"/>
<accession>A0A5Q5CL65</accession>
<feature type="region of interest" description="Disordered" evidence="1">
    <location>
        <begin position="193"/>
        <end position="392"/>
    </location>
</feature>
<keyword evidence="2" id="KW-0472">Membrane</keyword>
<feature type="transmembrane region" description="Helical" evidence="2">
    <location>
        <begin position="24"/>
        <end position="43"/>
    </location>
</feature>
<dbReference type="AlphaFoldDB" id="A0A5Q5CL65"/>
<keyword evidence="2" id="KW-1133">Transmembrane helix</keyword>
<feature type="domain" description="DUF6542" evidence="3">
    <location>
        <begin position="23"/>
        <end position="141"/>
    </location>
</feature>
<evidence type="ECO:0000256" key="1">
    <source>
        <dbReference type="SAM" id="MobiDB-lite"/>
    </source>
</evidence>
<dbReference type="Pfam" id="PF20177">
    <property type="entry name" value="DUF6542"/>
    <property type="match status" value="1"/>
</dbReference>
<feature type="transmembrane region" description="Helical" evidence="2">
    <location>
        <begin position="81"/>
        <end position="100"/>
    </location>
</feature>
<feature type="transmembrane region" description="Helical" evidence="2">
    <location>
        <begin position="121"/>
        <end position="141"/>
    </location>
</feature>
<protein>
    <recommendedName>
        <fullName evidence="3">DUF6542 domain-containing protein</fullName>
    </recommendedName>
</protein>
<dbReference type="KEGG" id="mjl:Mjls_4334"/>
<evidence type="ECO:0000256" key="2">
    <source>
        <dbReference type="SAM" id="Phobius"/>
    </source>
</evidence>
<evidence type="ECO:0000313" key="4">
    <source>
        <dbReference type="EMBL" id="ABO00106.1"/>
    </source>
</evidence>
<dbReference type="InterPro" id="IPR046672">
    <property type="entry name" value="DUF6542"/>
</dbReference>